<dbReference type="GO" id="GO:0046872">
    <property type="term" value="F:metal ion binding"/>
    <property type="evidence" value="ECO:0007669"/>
    <property type="project" value="UniProtKB-KW"/>
</dbReference>
<gene>
    <name evidence="9" type="ORF">ATZ35_03515</name>
</gene>
<keyword evidence="2" id="KW-0548">Nucleotidyltransferase</keyword>
<dbReference type="GO" id="GO:0003723">
    <property type="term" value="F:RNA binding"/>
    <property type="evidence" value="ECO:0007669"/>
    <property type="project" value="InterPro"/>
</dbReference>
<accession>A0A0U2X5Z9</accession>
<evidence type="ECO:0000256" key="4">
    <source>
        <dbReference type="ARBA" id="ARBA00022842"/>
    </source>
</evidence>
<comment type="similarity">
    <text evidence="7">Belongs to the bacterial reverse transcriptase family.</text>
</comment>
<evidence type="ECO:0000256" key="5">
    <source>
        <dbReference type="ARBA" id="ARBA00022918"/>
    </source>
</evidence>
<keyword evidence="1" id="KW-0808">Transferase</keyword>
<evidence type="ECO:0000313" key="9">
    <source>
        <dbReference type="EMBL" id="ALS36263.1"/>
    </source>
</evidence>
<dbReference type="PROSITE" id="PS50878">
    <property type="entry name" value="RT_POL"/>
    <property type="match status" value="1"/>
</dbReference>
<organism evidence="9 10">
    <name type="scientific">Enterococcus rotai</name>
    <dbReference type="NCBI Taxonomy" id="118060"/>
    <lineage>
        <taxon>Bacteria</taxon>
        <taxon>Bacillati</taxon>
        <taxon>Bacillota</taxon>
        <taxon>Bacilli</taxon>
        <taxon>Lactobacillales</taxon>
        <taxon>Enterococcaceae</taxon>
        <taxon>Enterococcus</taxon>
    </lineage>
</organism>
<dbReference type="STRING" id="118060.ATZ35_03515"/>
<dbReference type="AlphaFoldDB" id="A0A0U2X5Z9"/>
<dbReference type="GO" id="GO:0003964">
    <property type="term" value="F:RNA-directed DNA polymerase activity"/>
    <property type="evidence" value="ECO:0007669"/>
    <property type="project" value="UniProtKB-KW"/>
</dbReference>
<dbReference type="Proteomes" id="UP000067523">
    <property type="component" value="Chromosome"/>
</dbReference>
<evidence type="ECO:0000256" key="1">
    <source>
        <dbReference type="ARBA" id="ARBA00022679"/>
    </source>
</evidence>
<keyword evidence="10" id="KW-1185">Reference proteome</keyword>
<dbReference type="InterPro" id="IPR000123">
    <property type="entry name" value="Reverse_transcriptase_msDNA"/>
</dbReference>
<evidence type="ECO:0000256" key="7">
    <source>
        <dbReference type="ARBA" id="ARBA00034120"/>
    </source>
</evidence>
<dbReference type="SUPFAM" id="SSF56672">
    <property type="entry name" value="DNA/RNA polymerases"/>
    <property type="match status" value="1"/>
</dbReference>
<dbReference type="Pfam" id="PF00078">
    <property type="entry name" value="RVT_1"/>
    <property type="match status" value="1"/>
</dbReference>
<dbReference type="KEGG" id="erx:ATZ35_03515"/>
<evidence type="ECO:0000256" key="3">
    <source>
        <dbReference type="ARBA" id="ARBA00022723"/>
    </source>
</evidence>
<keyword evidence="6" id="KW-0051">Antiviral defense</keyword>
<evidence type="ECO:0000313" key="10">
    <source>
        <dbReference type="Proteomes" id="UP000067523"/>
    </source>
</evidence>
<protein>
    <recommendedName>
        <fullName evidence="8">Reverse transcriptase domain-containing protein</fullName>
    </recommendedName>
</protein>
<keyword evidence="5" id="KW-0695">RNA-directed DNA polymerase</keyword>
<keyword evidence="3" id="KW-0479">Metal-binding</keyword>
<keyword evidence="4" id="KW-0460">Magnesium</keyword>
<dbReference type="GO" id="GO:0051607">
    <property type="term" value="P:defense response to virus"/>
    <property type="evidence" value="ECO:0007669"/>
    <property type="project" value="UniProtKB-KW"/>
</dbReference>
<evidence type="ECO:0000256" key="2">
    <source>
        <dbReference type="ARBA" id="ARBA00022695"/>
    </source>
</evidence>
<dbReference type="RefSeq" id="WP_208929519.1">
    <property type="nucleotide sequence ID" value="NZ_CP013655.1"/>
</dbReference>
<reference evidence="10" key="1">
    <citation type="submission" date="2015-12" db="EMBL/GenBank/DDBJ databases">
        <authorList>
            <person name="Lauer A."/>
            <person name="Humrighouse B."/>
            <person name="Loparev V."/>
            <person name="Shewmaker P.L."/>
            <person name="Whitney A.M."/>
            <person name="McLaughlin R.W."/>
        </authorList>
    </citation>
    <scope>NUCLEOTIDE SEQUENCE [LARGE SCALE GENOMIC DNA]</scope>
    <source>
        <strain evidence="10">LMG 26678</strain>
    </source>
</reference>
<feature type="domain" description="Reverse transcriptase" evidence="8">
    <location>
        <begin position="1"/>
        <end position="210"/>
    </location>
</feature>
<evidence type="ECO:0000259" key="8">
    <source>
        <dbReference type="PROSITE" id="PS50878"/>
    </source>
</evidence>
<dbReference type="InterPro" id="IPR000477">
    <property type="entry name" value="RT_dom"/>
</dbReference>
<name>A0A0U2X5Z9_9ENTE</name>
<evidence type="ECO:0000256" key="6">
    <source>
        <dbReference type="ARBA" id="ARBA00023118"/>
    </source>
</evidence>
<dbReference type="CDD" id="cd03487">
    <property type="entry name" value="RT_Bac_retron_II"/>
    <property type="match status" value="1"/>
</dbReference>
<sequence length="289" mass="33215">MNIEPLFCADSFTKTKNEKTRTFFNPDITQRKVLNRINHYLQQIEAPSYAYGGIKERSYIDNAKVHRSQSSLLLIDIKDFFPSTNDFYVYNFFKNKLAMSTDVAKILTLIVTEKFSSSKNRFIPQGYPTSPLISLFSYIDMFSKIAKIASLNNLNYSCYYDDLTLSSNKYIDKSVLRQIKKIISSYNLKVNENKTRALFNRGSKLTGVIVLPDGLEIPGKIQLQMIQNFDLLMKSIFSETQIDKETIITLCNKVQGCIASMKSIDKQSGHSERDLSFYSNKVKEIKKLL</sequence>
<dbReference type="InterPro" id="IPR043502">
    <property type="entry name" value="DNA/RNA_pol_sf"/>
</dbReference>
<dbReference type="PRINTS" id="PR00866">
    <property type="entry name" value="RNADNAPOLMS"/>
</dbReference>
<proteinExistence type="inferred from homology"/>
<dbReference type="EMBL" id="CP013655">
    <property type="protein sequence ID" value="ALS36263.1"/>
    <property type="molecule type" value="Genomic_DNA"/>
</dbReference>